<feature type="domain" description="PUA" evidence="1">
    <location>
        <begin position="78"/>
        <end position="152"/>
    </location>
</feature>
<dbReference type="Gene3D" id="2.30.130.10">
    <property type="entry name" value="PUA domain"/>
    <property type="match status" value="1"/>
</dbReference>
<comment type="caution">
    <text evidence="2">The sequence shown here is derived from an EMBL/GenBank/DDBJ whole genome shotgun (WGS) entry which is preliminary data.</text>
</comment>
<dbReference type="Gene3D" id="3.10.450.90">
    <property type="entry name" value="ArcTGT, C2 domain"/>
    <property type="match status" value="1"/>
</dbReference>
<dbReference type="InterPro" id="IPR029402">
    <property type="entry name" value="TGT_C2"/>
</dbReference>
<evidence type="ECO:0000313" key="3">
    <source>
        <dbReference type="Proteomes" id="UP000244066"/>
    </source>
</evidence>
<gene>
    <name evidence="2" type="ORF">B9J98_00815</name>
</gene>
<dbReference type="InterPro" id="IPR038250">
    <property type="entry name" value="TGT_C2_sf"/>
</dbReference>
<dbReference type="NCBIfam" id="TIGR00451">
    <property type="entry name" value="unchar_dom_2"/>
    <property type="match status" value="1"/>
</dbReference>
<dbReference type="InterPro" id="IPR002478">
    <property type="entry name" value="PUA"/>
</dbReference>
<evidence type="ECO:0000313" key="2">
    <source>
        <dbReference type="EMBL" id="PUA34413.1"/>
    </source>
</evidence>
<dbReference type="PROSITE" id="PS50890">
    <property type="entry name" value="PUA"/>
    <property type="match status" value="1"/>
</dbReference>
<reference evidence="2 3" key="1">
    <citation type="submission" date="2017-04" db="EMBL/GenBank/DDBJ databases">
        <title>Draft Aigarchaeota genome from a New Zealand hot spring.</title>
        <authorList>
            <person name="Reysenbach A.-L."/>
            <person name="Donaho J.A."/>
            <person name="Gerhart J."/>
            <person name="Kelley J.F."/>
            <person name="Kouba K."/>
            <person name="Podar M."/>
            <person name="Stott M."/>
        </authorList>
    </citation>
    <scope>NUCLEOTIDE SEQUENCE [LARGE SCALE GENOMIC DNA]</scope>
    <source>
        <strain evidence="2">NZ13_MG1</strain>
    </source>
</reference>
<dbReference type="GO" id="GO:0003723">
    <property type="term" value="F:RNA binding"/>
    <property type="evidence" value="ECO:0007669"/>
    <property type="project" value="InterPro"/>
</dbReference>
<proteinExistence type="predicted"/>
<dbReference type="EMBL" id="NDWU01000001">
    <property type="protein sequence ID" value="PUA34413.1"/>
    <property type="molecule type" value="Genomic_DNA"/>
</dbReference>
<protein>
    <recommendedName>
        <fullName evidence="1">PUA domain-containing protein</fullName>
    </recommendedName>
</protein>
<dbReference type="Pfam" id="PF01472">
    <property type="entry name" value="PUA"/>
    <property type="match status" value="1"/>
</dbReference>
<dbReference type="AlphaFoldDB" id="A0A2R7YA77"/>
<dbReference type="InterPro" id="IPR036974">
    <property type="entry name" value="PUA_sf"/>
</dbReference>
<sequence length="155" mass="16851">MRLLDVVRAISNYQFGVGVGEQLFPEGSVVEVSKRTGKPKRVYLDGSILATVRSNDGLLALTLEGATRLRALLPKGRFRVVVSDEAIRFIMEGKSLFSKHVVEADPNILPGEEVIVENSKGDLLAVGKAMMSGREMGRFKRGLAVKVRKVRGGAV</sequence>
<dbReference type="CDD" id="cd21149">
    <property type="entry name" value="PUA_archaeosine_TGT"/>
    <property type="match status" value="1"/>
</dbReference>
<dbReference type="Pfam" id="PF14810">
    <property type="entry name" value="TGT_C2"/>
    <property type="match status" value="1"/>
</dbReference>
<dbReference type="SUPFAM" id="SSF88802">
    <property type="entry name" value="Pre-PUA domain"/>
    <property type="match status" value="1"/>
</dbReference>
<dbReference type="InterPro" id="IPR004521">
    <property type="entry name" value="Uncharacterised_CHP00451"/>
</dbReference>
<dbReference type="InterPro" id="IPR015947">
    <property type="entry name" value="PUA-like_sf"/>
</dbReference>
<organism evidence="2 3">
    <name type="scientific">Candidatus Terraquivivens tikiterensis</name>
    <dbReference type="NCBI Taxonomy" id="1980982"/>
    <lineage>
        <taxon>Archaea</taxon>
        <taxon>Nitrososphaerota</taxon>
        <taxon>Candidatus Wolframiiraptoraceae</taxon>
        <taxon>Candidatus Terraquivivens</taxon>
    </lineage>
</organism>
<dbReference type="SMART" id="SM00359">
    <property type="entry name" value="PUA"/>
    <property type="match status" value="1"/>
</dbReference>
<evidence type="ECO:0000259" key="1">
    <source>
        <dbReference type="SMART" id="SM00359"/>
    </source>
</evidence>
<name>A0A2R7YA77_9ARCH</name>
<accession>A0A2R7YA77</accession>
<dbReference type="Proteomes" id="UP000244066">
    <property type="component" value="Unassembled WGS sequence"/>
</dbReference>
<dbReference type="SUPFAM" id="SSF88697">
    <property type="entry name" value="PUA domain-like"/>
    <property type="match status" value="1"/>
</dbReference>